<dbReference type="GO" id="GO:0006261">
    <property type="term" value="P:DNA-templated DNA replication"/>
    <property type="evidence" value="ECO:0007669"/>
    <property type="project" value="TreeGrafter"/>
</dbReference>
<organism evidence="1 2">
    <name type="scientific">Parvularcula maris</name>
    <dbReference type="NCBI Taxonomy" id="2965077"/>
    <lineage>
        <taxon>Bacteria</taxon>
        <taxon>Pseudomonadati</taxon>
        <taxon>Pseudomonadota</taxon>
        <taxon>Alphaproteobacteria</taxon>
        <taxon>Parvularculales</taxon>
        <taxon>Parvularculaceae</taxon>
        <taxon>Parvularcula</taxon>
    </lineage>
</organism>
<evidence type="ECO:0008006" key="3">
    <source>
        <dbReference type="Google" id="ProtNLM"/>
    </source>
</evidence>
<dbReference type="PANTHER" id="PTHR11669">
    <property type="entry name" value="REPLICATION FACTOR C / DNA POLYMERASE III GAMMA-TAU SUBUNIT"/>
    <property type="match status" value="1"/>
</dbReference>
<sequence length="326" mass="35217">MDALSPPEETEDFLAHPSTLLAVEQLLEWDAMTGGFVISGPEGIGKASLAFLLAATLLSGGGRLGESDPAVRNLITSGSHPDLVTVRRQENEKTGKLRQEIGVDQIRAANHRLQQASITGRRAVVIDLADELGREAANAFLKNLEEPPKGTAIFLLSKSPSQLLPTLTSRCRRIMMKPVATEPLTEWLVSRTDRSKEEAARLAEAAEGRPGRALKLSLSEGEDAAKLAESFLRAVAGKADLQTAARKFAAKGAELQTEEAREIVLTRLRRALSAPGMEASERGRRLAAYEEARRTFRNAGTADVIQTALIAGMRIRDAMRGAGHVR</sequence>
<dbReference type="RefSeq" id="WP_256620139.1">
    <property type="nucleotide sequence ID" value="NZ_JANIBC010000014.1"/>
</dbReference>
<keyword evidence="2" id="KW-1185">Reference proteome</keyword>
<gene>
    <name evidence="1" type="ORF">NOG11_12685</name>
</gene>
<dbReference type="Proteomes" id="UP001142610">
    <property type="component" value="Unassembled WGS sequence"/>
</dbReference>
<accession>A0A9X2LAU2</accession>
<evidence type="ECO:0000313" key="2">
    <source>
        <dbReference type="Proteomes" id="UP001142610"/>
    </source>
</evidence>
<proteinExistence type="predicted"/>
<reference evidence="1" key="1">
    <citation type="submission" date="2022-07" db="EMBL/GenBank/DDBJ databases">
        <title>Parvularcula maris sp. nov., an algicidal bacterium isolated from seawater.</title>
        <authorList>
            <person name="Li F."/>
        </authorList>
    </citation>
    <scope>NUCLEOTIDE SEQUENCE</scope>
    <source>
        <strain evidence="1">BGMRC 0090</strain>
    </source>
</reference>
<comment type="caution">
    <text evidence="1">The sequence shown here is derived from an EMBL/GenBank/DDBJ whole genome shotgun (WGS) entry which is preliminary data.</text>
</comment>
<dbReference type="EMBL" id="JANIBC010000014">
    <property type="protein sequence ID" value="MCQ8186237.1"/>
    <property type="molecule type" value="Genomic_DNA"/>
</dbReference>
<dbReference type="Gene3D" id="3.40.50.300">
    <property type="entry name" value="P-loop containing nucleotide triphosphate hydrolases"/>
    <property type="match status" value="1"/>
</dbReference>
<dbReference type="PANTHER" id="PTHR11669:SF8">
    <property type="entry name" value="DNA POLYMERASE III SUBUNIT DELTA"/>
    <property type="match status" value="1"/>
</dbReference>
<evidence type="ECO:0000313" key="1">
    <source>
        <dbReference type="EMBL" id="MCQ8186237.1"/>
    </source>
</evidence>
<protein>
    <recommendedName>
        <fullName evidence="3">DNA polymerase III subunit delta</fullName>
    </recommendedName>
</protein>
<dbReference type="Pfam" id="PF13177">
    <property type="entry name" value="DNA_pol3_delta2"/>
    <property type="match status" value="1"/>
</dbReference>
<dbReference type="InterPro" id="IPR027417">
    <property type="entry name" value="P-loop_NTPase"/>
</dbReference>
<name>A0A9X2LAU2_9PROT</name>
<dbReference type="SUPFAM" id="SSF52540">
    <property type="entry name" value="P-loop containing nucleoside triphosphate hydrolases"/>
    <property type="match status" value="1"/>
</dbReference>
<dbReference type="InterPro" id="IPR050238">
    <property type="entry name" value="DNA_Rep/Repair_Clamp_Loader"/>
</dbReference>
<dbReference type="AlphaFoldDB" id="A0A9X2LAU2"/>